<feature type="compositionally biased region" description="Basic and acidic residues" evidence="1">
    <location>
        <begin position="174"/>
        <end position="188"/>
    </location>
</feature>
<name>A0A0A8KZF7_9SACH</name>
<evidence type="ECO:0000313" key="2">
    <source>
        <dbReference type="EMBL" id="CDO91978.1"/>
    </source>
</evidence>
<dbReference type="Proteomes" id="UP000031516">
    <property type="component" value="Unassembled WGS sequence"/>
</dbReference>
<dbReference type="OrthoDB" id="2101473at2759"/>
<organism evidence="2 3">
    <name type="scientific">Kluyveromyces dobzhanskii CBS 2104</name>
    <dbReference type="NCBI Taxonomy" id="1427455"/>
    <lineage>
        <taxon>Eukaryota</taxon>
        <taxon>Fungi</taxon>
        <taxon>Dikarya</taxon>
        <taxon>Ascomycota</taxon>
        <taxon>Saccharomycotina</taxon>
        <taxon>Saccharomycetes</taxon>
        <taxon>Saccharomycetales</taxon>
        <taxon>Saccharomycetaceae</taxon>
        <taxon>Kluyveromyces</taxon>
    </lineage>
</organism>
<dbReference type="SUPFAM" id="SSF50475">
    <property type="entry name" value="FMN-binding split barrel"/>
    <property type="match status" value="1"/>
</dbReference>
<feature type="region of interest" description="Disordered" evidence="1">
    <location>
        <begin position="162"/>
        <end position="188"/>
    </location>
</feature>
<dbReference type="AlphaFoldDB" id="A0A0A8KZF7"/>
<dbReference type="Gene3D" id="2.30.110.10">
    <property type="entry name" value="Electron Transport, Fmn-binding Protein, Chain A"/>
    <property type="match status" value="1"/>
</dbReference>
<dbReference type="PANTHER" id="PTHR35802:SF1">
    <property type="entry name" value="PROTEASE SYNTHASE AND SPORULATION PROTEIN PAI 2"/>
    <property type="match status" value="1"/>
</dbReference>
<protein>
    <submittedName>
        <fullName evidence="2">WGS project CCBQ000000000 data, contig 00107</fullName>
    </submittedName>
</protein>
<evidence type="ECO:0000313" key="3">
    <source>
        <dbReference type="Proteomes" id="UP000031516"/>
    </source>
</evidence>
<dbReference type="PANTHER" id="PTHR35802">
    <property type="entry name" value="PROTEASE SYNTHASE AND SPORULATION PROTEIN PAI 2"/>
    <property type="match status" value="1"/>
</dbReference>
<evidence type="ECO:0000256" key="1">
    <source>
        <dbReference type="SAM" id="MobiDB-lite"/>
    </source>
</evidence>
<dbReference type="InterPro" id="IPR012349">
    <property type="entry name" value="Split_barrel_FMN-bd"/>
</dbReference>
<proteinExistence type="predicted"/>
<sequence>MYIPSHLNVTDLDQQVKLIEQYPLGVLFNYNSGKAGLLDYFKSGKPPTESRVDSEMCATHLPFHYVPDAATGGKGKLIAHLAKTNQHAQMLEENPNCLVVFQSVDSYVSPDWYPLKKKTEKFVPTWDFACVHAYGKAKIIRNDEQWLLQTLNSITDQEEGKRPLAMVADDVDGKEDSVSRDEDSPRRWEVSQTNKDHLDRLLKNIVGIEIEINSIQSKFKFQQEMPPVNVNGVIGGYARELDPAKAEKLADLTREQYPRQL</sequence>
<comment type="caution">
    <text evidence="2">The sequence shown here is derived from an EMBL/GenBank/DDBJ whole genome shotgun (WGS) entry which is preliminary data.</text>
</comment>
<accession>A0A0A8KZF7</accession>
<keyword evidence="3" id="KW-1185">Reference proteome</keyword>
<dbReference type="PIRSF" id="PIRSF010372">
    <property type="entry name" value="PaiB"/>
    <property type="match status" value="1"/>
</dbReference>
<reference evidence="2 3" key="1">
    <citation type="submission" date="2014-03" db="EMBL/GenBank/DDBJ databases">
        <title>The genome of Kluyveromyces dobzhanskii.</title>
        <authorList>
            <person name="Nystedt B."/>
            <person name="Astrom S."/>
        </authorList>
    </citation>
    <scope>NUCLEOTIDE SEQUENCE [LARGE SCALE GENOMIC DNA]</scope>
    <source>
        <strain evidence="2 3">CBS 2104</strain>
    </source>
</reference>
<dbReference type="Pfam" id="PF04299">
    <property type="entry name" value="FMN_bind_2"/>
    <property type="match status" value="1"/>
</dbReference>
<gene>
    <name evidence="2" type="ORF">KLDO_g308</name>
</gene>
<dbReference type="InterPro" id="IPR007396">
    <property type="entry name" value="TR_PAI2-type"/>
</dbReference>
<dbReference type="EMBL" id="CCBQ010000004">
    <property type="protein sequence ID" value="CDO91978.1"/>
    <property type="molecule type" value="Genomic_DNA"/>
</dbReference>